<comment type="function">
    <text evidence="13">tRNA nucleus export receptor which facilitates tRNA translocation across the nuclear pore complex. Involved in pre-tRNA splicing, probably by affecting the interaction of pre-tRNA with splicing endonuclease.</text>
</comment>
<dbReference type="InterPro" id="IPR016024">
    <property type="entry name" value="ARM-type_fold"/>
</dbReference>
<evidence type="ECO:0000256" key="2">
    <source>
        <dbReference type="ARBA" id="ARBA00004123"/>
    </source>
</evidence>
<dbReference type="PANTHER" id="PTHR11223:SF2">
    <property type="entry name" value="EXPORTIN-1"/>
    <property type="match status" value="1"/>
</dbReference>
<evidence type="ECO:0000256" key="9">
    <source>
        <dbReference type="ARBA" id="ARBA00022694"/>
    </source>
</evidence>
<dbReference type="Gene3D" id="1.25.10.10">
    <property type="entry name" value="Leucine-rich Repeat Variant"/>
    <property type="match status" value="2"/>
</dbReference>
<dbReference type="GO" id="GO:0005634">
    <property type="term" value="C:nucleus"/>
    <property type="evidence" value="ECO:0007669"/>
    <property type="project" value="UniProtKB-SubCell"/>
</dbReference>
<keyword evidence="8" id="KW-0808">Transferase</keyword>
<comment type="similarity">
    <text evidence="4">Belongs to the exportin family.</text>
</comment>
<comment type="caution">
    <text evidence="15">The sequence shown here is derived from an EMBL/GenBank/DDBJ whole genome shotgun (WGS) entry which is preliminary data.</text>
</comment>
<dbReference type="InterPro" id="IPR015424">
    <property type="entry name" value="PyrdxlP-dep_Trfase"/>
</dbReference>
<dbReference type="FunFam" id="3.40.640.10:FF:000027">
    <property type="entry name" value="Serine--pyruvate aminotransferase, mitochondrial"/>
    <property type="match status" value="1"/>
</dbReference>
<dbReference type="Pfam" id="PF03810">
    <property type="entry name" value="IBN_N"/>
    <property type="match status" value="1"/>
</dbReference>
<feature type="domain" description="Importin N-terminal" evidence="14">
    <location>
        <begin position="352"/>
        <end position="418"/>
    </location>
</feature>
<dbReference type="PROSITE" id="PS50166">
    <property type="entry name" value="IMPORTIN_B_NT"/>
    <property type="match status" value="1"/>
</dbReference>
<keyword evidence="7" id="KW-0032">Aminotransferase</keyword>
<evidence type="ECO:0000256" key="4">
    <source>
        <dbReference type="ARBA" id="ARBA00009466"/>
    </source>
</evidence>
<dbReference type="InterPro" id="IPR001494">
    <property type="entry name" value="Importin-beta_N"/>
</dbReference>
<dbReference type="InterPro" id="IPR015422">
    <property type="entry name" value="PyrdxlP-dep_Trfase_small"/>
</dbReference>
<dbReference type="GO" id="GO:0006611">
    <property type="term" value="P:protein export from nucleus"/>
    <property type="evidence" value="ECO:0007669"/>
    <property type="project" value="InterPro"/>
</dbReference>
<sequence length="1406" mass="158197">MSSQPAHPALLIPGPIEFDDEVLHAMSHFSESHVGPGFVATFGETLAMLRKVFQAPSPASQPFVISGSGTLGWDLVAANLVESGEDVLVLHSGYFSDGFADCLTTYGAKVTQLKAPVGSRPQLAEVEKALSEKKYKALTVTHVDTSTGVLSELKNLTALVRKVSPETLVIVDGVCSVACEEIAFDEWDLDGVVTAGQKAIGCPAGLSISMFSGRAMETLQNRKTPPSSYFASMKNWAPIMKNYEAKKASYFATPSPQLIHALHTALSQILQKPIAERFARHKEVSDKVKKAAAELGLKQVAANPEDQAHGMTALYLPESVKATDLLPNLAKRGVVFAGGIHKEIASKYIRFGHMGVSAFKEDPDAWLMVDKILSDATYPQTKYLGLQVLDHVIMTRWKVLPRDQCQGIRNFIVQFIIQCSSSEESLRTNKTLLNKLNLVLVSVLKQEWPHQWPTFINEIISSCHSSLSICENNMIILGLLSEEVFDYSADQMTSTKTKNLKTTMCAEFSQIFQLCQEILTTANQPSLIKATLETLLRFCNWIPLGYIFETTLIDTLRTRFLEVPEFRNITLQCLTEIGGLQTGGPGQPTYEEQLVKMFTEVLTTISNIIPISLDLKETYPGSNSRDQEFIQNLALFLCNFFSMHLNLIENLPNRDFLSHGHFYLIRISQIGDREIFKICLDYWLKLVQDLYDEMQQLPITDANPLMAMGVGGAGSGGGAPNPALLMNYPLRKHKYAEILSNLRVVMIENMVRPEEVLVVENDEGEIVREFVKESDTVQLYKTIRECLVYLTHLDVVDTENIMTEKLARQVDNSEWSWHNCNVLCWAIGSISLAMNEETEKRFLVTVIKDLLGLTEMKRGKDNKAVVASNIMYIVGQYPRFLKAHWKFLKTVVNKLFEFMHESHEGVQDMACDTFIKIARQCRRHFVALQPSESEPFIDEIVRNLHKITCDLTPQQVHTFYEACGYMVAAQGTKHQQERLLVSLMALPNAAWEEIIKQATVNPAILQDAETIKVIGNIMKTNVAACTSIGPYFYPQIGKIYLDMLQMYRATSTLISEAVAKDGEIATKMPKVRGLRTIKKEVLKLIETYVEKAEDLQAVRAQMVPPLLDSVLVDYNGNVPGARDAEVLKAMSTIITKLSTLMEDQVPIIMENVFECTLEMINKDFSDFPEHRVEFFNLLRSINLHCFPALLKLDNRQFKFVIDSCSWAFKHDNRDVEAAGLSMCLELINNIADKTDVQTSNMFFQQFFIPILQDIFYVVTDADHKAGFKTQSMLLMRLFYFVSPADGTTPKIQGPIYPPDQAQPGTGNKEFLANFVAAQLRNAFPNLKPAQITTFVENLFQYNTQYDKFRLNMRDFLISLKEFADDNAELFLVEKEQQETDARNADLERRAKVGGLLKPSEIDEDEL</sequence>
<evidence type="ECO:0000256" key="11">
    <source>
        <dbReference type="ARBA" id="ARBA00022927"/>
    </source>
</evidence>
<dbReference type="InterPro" id="IPR013598">
    <property type="entry name" value="Exportin-1/Importin-b-like"/>
</dbReference>
<accession>A0AAE8N1W0</accession>
<dbReference type="EMBL" id="ONZQ02000009">
    <property type="protein sequence ID" value="SPO03918.1"/>
    <property type="molecule type" value="Genomic_DNA"/>
</dbReference>
<evidence type="ECO:0000256" key="10">
    <source>
        <dbReference type="ARBA" id="ARBA00022898"/>
    </source>
</evidence>
<dbReference type="SUPFAM" id="SSF48371">
    <property type="entry name" value="ARM repeat"/>
    <property type="match status" value="1"/>
</dbReference>
<comment type="subcellular location">
    <subcellularLocation>
        <location evidence="2">Nucleus</location>
    </subcellularLocation>
</comment>
<dbReference type="InterPro" id="IPR041235">
    <property type="entry name" value="Exp1_repeat_2"/>
</dbReference>
<evidence type="ECO:0000256" key="6">
    <source>
        <dbReference type="ARBA" id="ARBA00022448"/>
    </source>
</evidence>
<dbReference type="Pfam" id="PF18784">
    <property type="entry name" value="CRM1_repeat_2"/>
    <property type="match status" value="1"/>
</dbReference>
<reference evidence="15" key="1">
    <citation type="submission" date="2018-03" db="EMBL/GenBank/DDBJ databases">
        <authorList>
            <person name="Guldener U."/>
        </authorList>
    </citation>
    <scope>NUCLEOTIDE SEQUENCE</scope>
</reference>
<protein>
    <recommendedName>
        <fullName evidence="5">alanine--glyoxylate transaminase</fullName>
        <ecNumber evidence="5">2.6.1.44</ecNumber>
    </recommendedName>
</protein>
<dbReference type="InterPro" id="IPR011989">
    <property type="entry name" value="ARM-like"/>
</dbReference>
<keyword evidence="10" id="KW-0663">Pyridoxal phosphate</keyword>
<dbReference type="SMART" id="SM01102">
    <property type="entry name" value="CRM1_C"/>
    <property type="match status" value="1"/>
</dbReference>
<proteinExistence type="inferred from homology"/>
<keyword evidence="6" id="KW-0813">Transport</keyword>
<dbReference type="FunFam" id="1.25.10.10:FF:000490">
    <property type="entry name" value="CRM1p Major karyopherin"/>
    <property type="match status" value="1"/>
</dbReference>
<dbReference type="InterPro" id="IPR040485">
    <property type="entry name" value="XPO1_repeat_3"/>
</dbReference>
<keyword evidence="12" id="KW-0539">Nucleus</keyword>
<evidence type="ECO:0000256" key="7">
    <source>
        <dbReference type="ARBA" id="ARBA00022576"/>
    </source>
</evidence>
<dbReference type="GO" id="GO:0005737">
    <property type="term" value="C:cytoplasm"/>
    <property type="evidence" value="ECO:0007669"/>
    <property type="project" value="TreeGrafter"/>
</dbReference>
<dbReference type="SMART" id="SM00913">
    <property type="entry name" value="IBN_N"/>
    <property type="match status" value="1"/>
</dbReference>
<keyword evidence="11" id="KW-0653">Protein transport</keyword>
<dbReference type="InterPro" id="IPR014877">
    <property type="entry name" value="XPO1_C_dom"/>
</dbReference>
<organism evidence="15 16">
    <name type="scientific">Cephalotrichum gorgonifer</name>
    <dbReference type="NCBI Taxonomy" id="2041049"/>
    <lineage>
        <taxon>Eukaryota</taxon>
        <taxon>Fungi</taxon>
        <taxon>Dikarya</taxon>
        <taxon>Ascomycota</taxon>
        <taxon>Pezizomycotina</taxon>
        <taxon>Sordariomycetes</taxon>
        <taxon>Hypocreomycetidae</taxon>
        <taxon>Microascales</taxon>
        <taxon>Microascaceae</taxon>
        <taxon>Cephalotrichum</taxon>
    </lineage>
</organism>
<dbReference type="EC" id="2.6.1.44" evidence="5"/>
<dbReference type="Gene3D" id="3.40.640.10">
    <property type="entry name" value="Type I PLP-dependent aspartate aminotransferase-like (Major domain)"/>
    <property type="match status" value="1"/>
</dbReference>
<evidence type="ECO:0000259" key="14">
    <source>
        <dbReference type="PROSITE" id="PS50166"/>
    </source>
</evidence>
<dbReference type="GO" id="GO:0008453">
    <property type="term" value="F:alanine-glyoxylate transaminase activity"/>
    <property type="evidence" value="ECO:0007669"/>
    <property type="project" value="UniProtKB-EC"/>
</dbReference>
<dbReference type="Pfam" id="PF18787">
    <property type="entry name" value="CRM1_repeat_3"/>
    <property type="match status" value="1"/>
</dbReference>
<dbReference type="GO" id="GO:0005049">
    <property type="term" value="F:nuclear export signal receptor activity"/>
    <property type="evidence" value="ECO:0007669"/>
    <property type="project" value="InterPro"/>
</dbReference>
<dbReference type="Pfam" id="PF08389">
    <property type="entry name" value="Xpo1"/>
    <property type="match status" value="1"/>
</dbReference>
<evidence type="ECO:0000256" key="13">
    <source>
        <dbReference type="ARBA" id="ARBA00025147"/>
    </source>
</evidence>
<evidence type="ECO:0000256" key="12">
    <source>
        <dbReference type="ARBA" id="ARBA00023242"/>
    </source>
</evidence>
<dbReference type="InterPro" id="IPR045065">
    <property type="entry name" value="XPO1/5"/>
</dbReference>
<dbReference type="GO" id="GO:0031267">
    <property type="term" value="F:small GTPase binding"/>
    <property type="evidence" value="ECO:0007669"/>
    <property type="project" value="InterPro"/>
</dbReference>
<dbReference type="Pfam" id="PF08767">
    <property type="entry name" value="CRM1_C"/>
    <property type="match status" value="1"/>
</dbReference>
<dbReference type="InterPro" id="IPR041123">
    <property type="entry name" value="CRM1_repeat"/>
</dbReference>
<dbReference type="PANTHER" id="PTHR11223">
    <property type="entry name" value="EXPORTIN 1/5"/>
    <property type="match status" value="1"/>
</dbReference>
<dbReference type="Pfam" id="PF18777">
    <property type="entry name" value="CRM1_repeat"/>
    <property type="match status" value="1"/>
</dbReference>
<evidence type="ECO:0000256" key="1">
    <source>
        <dbReference type="ARBA" id="ARBA00001933"/>
    </source>
</evidence>
<name>A0AAE8N1W0_9PEZI</name>
<dbReference type="SUPFAM" id="SSF53383">
    <property type="entry name" value="PLP-dependent transferases"/>
    <property type="match status" value="1"/>
</dbReference>
<evidence type="ECO:0000256" key="3">
    <source>
        <dbReference type="ARBA" id="ARBA00009236"/>
    </source>
</evidence>
<evidence type="ECO:0000256" key="5">
    <source>
        <dbReference type="ARBA" id="ARBA00013049"/>
    </source>
</evidence>
<dbReference type="Proteomes" id="UP001187682">
    <property type="component" value="Unassembled WGS sequence"/>
</dbReference>
<dbReference type="GO" id="GO:0000055">
    <property type="term" value="P:ribosomal large subunit export from nucleus"/>
    <property type="evidence" value="ECO:0007669"/>
    <property type="project" value="TreeGrafter"/>
</dbReference>
<dbReference type="InterPro" id="IPR015421">
    <property type="entry name" value="PyrdxlP-dep_Trfase_major"/>
</dbReference>
<dbReference type="FunFam" id="3.90.1150.10:FF:000049">
    <property type="entry name" value="Alanine-glyoxylate aminotransferase 1"/>
    <property type="match status" value="1"/>
</dbReference>
<dbReference type="Gene3D" id="3.90.1150.10">
    <property type="entry name" value="Aspartate Aminotransferase, domain 1"/>
    <property type="match status" value="1"/>
</dbReference>
<dbReference type="GO" id="GO:0008033">
    <property type="term" value="P:tRNA processing"/>
    <property type="evidence" value="ECO:0007669"/>
    <property type="project" value="UniProtKB-KW"/>
</dbReference>
<evidence type="ECO:0000256" key="8">
    <source>
        <dbReference type="ARBA" id="ARBA00022679"/>
    </source>
</evidence>
<dbReference type="GO" id="GO:0000056">
    <property type="term" value="P:ribosomal small subunit export from nucleus"/>
    <property type="evidence" value="ECO:0007669"/>
    <property type="project" value="TreeGrafter"/>
</dbReference>
<comment type="similarity">
    <text evidence="3">Belongs to the class-V pyridoxal-phosphate-dependent aminotransferase family.</text>
</comment>
<keyword evidence="16" id="KW-1185">Reference proteome</keyword>
<dbReference type="Pfam" id="PF00266">
    <property type="entry name" value="Aminotran_5"/>
    <property type="match status" value="1"/>
</dbReference>
<evidence type="ECO:0000313" key="16">
    <source>
        <dbReference type="Proteomes" id="UP001187682"/>
    </source>
</evidence>
<dbReference type="InterPro" id="IPR000192">
    <property type="entry name" value="Aminotrans_V_dom"/>
</dbReference>
<gene>
    <name evidence="15" type="ORF">DNG_06601</name>
</gene>
<evidence type="ECO:0000313" key="15">
    <source>
        <dbReference type="EMBL" id="SPO03918.1"/>
    </source>
</evidence>
<keyword evidence="9" id="KW-0819">tRNA processing</keyword>
<comment type="cofactor">
    <cofactor evidence="1">
        <name>pyridoxal 5'-phosphate</name>
        <dbReference type="ChEBI" id="CHEBI:597326"/>
    </cofactor>
</comment>